<dbReference type="Gene3D" id="3.40.30.10">
    <property type="entry name" value="Glutaredoxin"/>
    <property type="match status" value="1"/>
</dbReference>
<dbReference type="EMBL" id="CAVNYO010000421">
    <property type="protein sequence ID" value="CAK5278213.1"/>
    <property type="molecule type" value="Genomic_DNA"/>
</dbReference>
<proteinExistence type="predicted"/>
<accession>A0AAD2Q5F0</accession>
<sequence length="260" mass="28815">MRNADCLYSNLVIYQKLNHLCRPSMASVALKPLTLQIISDSICPFCYLGYRQITLAMEAAKKEALPVDFKLRFKPFLLDPSLPTDKPLNKRTLYYGKFGKENFERMEKQMIARGKDVGINYSYDGDVRQTTESHRLIEKAFLVGGEQKQRAVVEALFAGYFENARDVGDHGFLVNCAVNAGVFGNADEALAFFKSAELKDVVTKDIGEAQKMGVQGVPFVVLNNKYAVSGAQGQDAFLSVFRKLAAEASPAITTEQGEVC</sequence>
<evidence type="ECO:0000259" key="1">
    <source>
        <dbReference type="Pfam" id="PF01323"/>
    </source>
</evidence>
<protein>
    <recommendedName>
        <fullName evidence="1">DSBA-like thioredoxin domain-containing protein</fullName>
    </recommendedName>
</protein>
<dbReference type="InterPro" id="IPR001853">
    <property type="entry name" value="DSBA-like_thioredoxin_dom"/>
</dbReference>
<evidence type="ECO:0000313" key="3">
    <source>
        <dbReference type="Proteomes" id="UP001295794"/>
    </source>
</evidence>
<name>A0AAD2Q5F0_9AGAR</name>
<dbReference type="AlphaFoldDB" id="A0AAD2Q5F0"/>
<dbReference type="CDD" id="cd03024">
    <property type="entry name" value="DsbA_FrnE"/>
    <property type="match status" value="1"/>
</dbReference>
<organism evidence="2 3">
    <name type="scientific">Mycena citricolor</name>
    <dbReference type="NCBI Taxonomy" id="2018698"/>
    <lineage>
        <taxon>Eukaryota</taxon>
        <taxon>Fungi</taxon>
        <taxon>Dikarya</taxon>
        <taxon>Basidiomycota</taxon>
        <taxon>Agaricomycotina</taxon>
        <taxon>Agaricomycetes</taxon>
        <taxon>Agaricomycetidae</taxon>
        <taxon>Agaricales</taxon>
        <taxon>Marasmiineae</taxon>
        <taxon>Mycenaceae</taxon>
        <taxon>Mycena</taxon>
    </lineage>
</organism>
<evidence type="ECO:0000313" key="2">
    <source>
        <dbReference type="EMBL" id="CAK5278213.1"/>
    </source>
</evidence>
<comment type="caution">
    <text evidence="2">The sequence shown here is derived from an EMBL/GenBank/DDBJ whole genome shotgun (WGS) entry which is preliminary data.</text>
</comment>
<keyword evidence="3" id="KW-1185">Reference proteome</keyword>
<feature type="domain" description="DSBA-like thioredoxin" evidence="1">
    <location>
        <begin position="35"/>
        <end position="239"/>
    </location>
</feature>
<dbReference type="Pfam" id="PF01323">
    <property type="entry name" value="DSBA"/>
    <property type="match status" value="1"/>
</dbReference>
<dbReference type="GO" id="GO:0016491">
    <property type="term" value="F:oxidoreductase activity"/>
    <property type="evidence" value="ECO:0007669"/>
    <property type="project" value="InterPro"/>
</dbReference>
<dbReference type="PANTHER" id="PTHR13887:SF41">
    <property type="entry name" value="THIOREDOXIN SUPERFAMILY PROTEIN"/>
    <property type="match status" value="1"/>
</dbReference>
<dbReference type="SUPFAM" id="SSF52833">
    <property type="entry name" value="Thioredoxin-like"/>
    <property type="match status" value="1"/>
</dbReference>
<gene>
    <name evidence="2" type="ORF">MYCIT1_LOCUS27504</name>
</gene>
<dbReference type="Proteomes" id="UP001295794">
    <property type="component" value="Unassembled WGS sequence"/>
</dbReference>
<reference evidence="2" key="1">
    <citation type="submission" date="2023-11" db="EMBL/GenBank/DDBJ databases">
        <authorList>
            <person name="De Vega J J."/>
            <person name="De Vega J J."/>
        </authorList>
    </citation>
    <scope>NUCLEOTIDE SEQUENCE</scope>
</reference>
<dbReference type="PANTHER" id="PTHR13887">
    <property type="entry name" value="GLUTATHIONE S-TRANSFERASE KAPPA"/>
    <property type="match status" value="1"/>
</dbReference>
<dbReference type="InterPro" id="IPR036249">
    <property type="entry name" value="Thioredoxin-like_sf"/>
</dbReference>